<dbReference type="Pfam" id="PF02867">
    <property type="entry name" value="Ribonuc_red_lgC"/>
    <property type="match status" value="1"/>
</dbReference>
<dbReference type="KEGG" id="mgik:GO620_008330"/>
<dbReference type="InterPro" id="IPR008926">
    <property type="entry name" value="RNR_R1-su_N"/>
</dbReference>
<dbReference type="Pfam" id="PF03477">
    <property type="entry name" value="ATP-cone"/>
    <property type="match status" value="1"/>
</dbReference>
<evidence type="ECO:0000256" key="1">
    <source>
        <dbReference type="ARBA" id="ARBA00010406"/>
    </source>
</evidence>
<keyword evidence="11" id="KW-1185">Reference proteome</keyword>
<evidence type="ECO:0000256" key="4">
    <source>
        <dbReference type="ARBA" id="ARBA00022741"/>
    </source>
</evidence>
<dbReference type="PROSITE" id="PS51161">
    <property type="entry name" value="ATP_CONE"/>
    <property type="match status" value="1"/>
</dbReference>
<dbReference type="Pfam" id="PF00317">
    <property type="entry name" value="Ribonuc_red_lgN"/>
    <property type="match status" value="1"/>
</dbReference>
<dbReference type="GO" id="GO:0004748">
    <property type="term" value="F:ribonucleoside-diphosphate reductase activity, thioredoxin disulfide as acceptor"/>
    <property type="evidence" value="ECO:0007669"/>
    <property type="project" value="UniProtKB-EC"/>
</dbReference>
<dbReference type="SUPFAM" id="SSF51998">
    <property type="entry name" value="PFL-like glycyl radical enzymes"/>
    <property type="match status" value="1"/>
</dbReference>
<dbReference type="CDD" id="cd01679">
    <property type="entry name" value="RNR_I"/>
    <property type="match status" value="1"/>
</dbReference>
<evidence type="ECO:0000256" key="7">
    <source>
        <dbReference type="ARBA" id="ARBA00023116"/>
    </source>
</evidence>
<reference evidence="10 11" key="1">
    <citation type="submission" date="2020-12" db="EMBL/GenBank/DDBJ databases">
        <title>HMF7856_wgs.fasta genome submission.</title>
        <authorList>
            <person name="Kang H."/>
            <person name="Kim H."/>
            <person name="Joh K."/>
        </authorList>
    </citation>
    <scope>NUCLEOTIDE SEQUENCE [LARGE SCALE GENOMIC DNA]</scope>
    <source>
        <strain evidence="10 11">HMF7856</strain>
    </source>
</reference>
<evidence type="ECO:0000313" key="11">
    <source>
        <dbReference type="Proteomes" id="UP000429232"/>
    </source>
</evidence>
<dbReference type="RefSeq" id="WP_157524160.1">
    <property type="nucleotide sequence ID" value="NZ_CP066775.1"/>
</dbReference>
<dbReference type="Proteomes" id="UP000429232">
    <property type="component" value="Chromosome"/>
</dbReference>
<dbReference type="PANTHER" id="PTHR11573">
    <property type="entry name" value="RIBONUCLEOSIDE-DIPHOSPHATE REDUCTASE LARGE CHAIN"/>
    <property type="match status" value="1"/>
</dbReference>
<keyword evidence="5" id="KW-0067">ATP-binding</keyword>
<dbReference type="SUPFAM" id="SSF48168">
    <property type="entry name" value="R1 subunit of ribonucleotide reductase, N-terminal domain"/>
    <property type="match status" value="1"/>
</dbReference>
<dbReference type="InterPro" id="IPR000788">
    <property type="entry name" value="RNR_lg_C"/>
</dbReference>
<dbReference type="InterPro" id="IPR005144">
    <property type="entry name" value="ATP-cone_dom"/>
</dbReference>
<dbReference type="PROSITE" id="PS00089">
    <property type="entry name" value="RIBORED_LARGE"/>
    <property type="match status" value="1"/>
</dbReference>
<dbReference type="Gene3D" id="3.20.70.20">
    <property type="match status" value="1"/>
</dbReference>
<evidence type="ECO:0000256" key="5">
    <source>
        <dbReference type="ARBA" id="ARBA00022840"/>
    </source>
</evidence>
<evidence type="ECO:0000256" key="9">
    <source>
        <dbReference type="RuleBase" id="RU003410"/>
    </source>
</evidence>
<dbReference type="PRINTS" id="PR01183">
    <property type="entry name" value="RIBORDTASEM1"/>
</dbReference>
<evidence type="ECO:0000256" key="3">
    <source>
        <dbReference type="ARBA" id="ARBA00022533"/>
    </source>
</evidence>
<keyword evidence="3" id="KW-0021">Allosteric enzyme</keyword>
<dbReference type="NCBIfam" id="TIGR02506">
    <property type="entry name" value="NrdE_NrdA"/>
    <property type="match status" value="1"/>
</dbReference>
<accession>A0A6I4IN22</accession>
<dbReference type="GO" id="GO:0005524">
    <property type="term" value="F:ATP binding"/>
    <property type="evidence" value="ECO:0007669"/>
    <property type="project" value="UniProtKB-UniRule"/>
</dbReference>
<dbReference type="EMBL" id="CP066775">
    <property type="protein sequence ID" value="QQL51435.1"/>
    <property type="molecule type" value="Genomic_DNA"/>
</dbReference>
<proteinExistence type="inferred from homology"/>
<organism evidence="10 11">
    <name type="scientific">Mucilaginibacter ginkgonis</name>
    <dbReference type="NCBI Taxonomy" id="2682091"/>
    <lineage>
        <taxon>Bacteria</taxon>
        <taxon>Pseudomonadati</taxon>
        <taxon>Bacteroidota</taxon>
        <taxon>Sphingobacteriia</taxon>
        <taxon>Sphingobacteriales</taxon>
        <taxon>Sphingobacteriaceae</taxon>
        <taxon>Mucilaginibacter</taxon>
    </lineage>
</organism>
<comment type="function">
    <text evidence="9">Provides the precursors necessary for DNA synthesis. Catalyzes the biosynthesis of deoxyribonucleotides from the corresponding ribonucleotides.</text>
</comment>
<dbReference type="AlphaFoldDB" id="A0A6I4IN22"/>
<dbReference type="GO" id="GO:0009263">
    <property type="term" value="P:deoxyribonucleotide biosynthetic process"/>
    <property type="evidence" value="ECO:0007669"/>
    <property type="project" value="UniProtKB-KW"/>
</dbReference>
<gene>
    <name evidence="10" type="ORF">GO620_008330</name>
</gene>
<dbReference type="FunFam" id="3.20.70.20:FF:000010">
    <property type="entry name" value="Ribonucleoside-diphosphate reductase"/>
    <property type="match status" value="1"/>
</dbReference>
<name>A0A6I4IN22_9SPHI</name>
<keyword evidence="6 9" id="KW-0560">Oxidoreductase</keyword>
<protein>
    <recommendedName>
        <fullName evidence="2 9">Ribonucleoside-diphosphate reductase</fullName>
        <ecNumber evidence="2 9">1.17.4.1</ecNumber>
    </recommendedName>
</protein>
<evidence type="ECO:0000256" key="8">
    <source>
        <dbReference type="ARBA" id="ARBA00047754"/>
    </source>
</evidence>
<comment type="similarity">
    <text evidence="1 9">Belongs to the ribonucleoside diphosphate reductase large chain family.</text>
</comment>
<dbReference type="InterPro" id="IPR039718">
    <property type="entry name" value="Rrm1"/>
</dbReference>
<evidence type="ECO:0000256" key="6">
    <source>
        <dbReference type="ARBA" id="ARBA00023002"/>
    </source>
</evidence>
<dbReference type="UniPathway" id="UPA00326"/>
<evidence type="ECO:0000256" key="2">
    <source>
        <dbReference type="ARBA" id="ARBA00012274"/>
    </source>
</evidence>
<dbReference type="InterPro" id="IPR013346">
    <property type="entry name" value="NrdE_NrdA_C"/>
</dbReference>
<dbReference type="InterPro" id="IPR013509">
    <property type="entry name" value="RNR_lsu_N"/>
</dbReference>
<dbReference type="GO" id="GO:0005971">
    <property type="term" value="C:ribonucleoside-diphosphate reductase complex"/>
    <property type="evidence" value="ECO:0007669"/>
    <property type="project" value="TreeGrafter"/>
</dbReference>
<comment type="catalytic activity">
    <reaction evidence="8 9">
        <text>a 2'-deoxyribonucleoside 5'-diphosphate + [thioredoxin]-disulfide + H2O = a ribonucleoside 5'-diphosphate + [thioredoxin]-dithiol</text>
        <dbReference type="Rhea" id="RHEA:23252"/>
        <dbReference type="Rhea" id="RHEA-COMP:10698"/>
        <dbReference type="Rhea" id="RHEA-COMP:10700"/>
        <dbReference type="ChEBI" id="CHEBI:15377"/>
        <dbReference type="ChEBI" id="CHEBI:29950"/>
        <dbReference type="ChEBI" id="CHEBI:50058"/>
        <dbReference type="ChEBI" id="CHEBI:57930"/>
        <dbReference type="ChEBI" id="CHEBI:73316"/>
        <dbReference type="EC" id="1.17.4.1"/>
    </reaction>
</comment>
<keyword evidence="4" id="KW-0547">Nucleotide-binding</keyword>
<dbReference type="PANTHER" id="PTHR11573:SF6">
    <property type="entry name" value="RIBONUCLEOSIDE-DIPHOSPHATE REDUCTASE LARGE SUBUNIT"/>
    <property type="match status" value="1"/>
</dbReference>
<keyword evidence="7 9" id="KW-0215">Deoxyribonucleotide synthesis</keyword>
<sequence length="801" mass="90237">MFVAKRNGNKESVKFDKITARVQKLAYGLSPLVDPIDVAKKVIEGLYDGVTTTELDNLAAETAASLTTKHPDYALLASRIAVSNLHKNTIKSFSDTMRLLYNYTDEANDRKMPLIAEDIMQVIEENADILDSSIIYDRDFGFDYFGFKTLEKSYLLRLDGKIAERPQHMYMRVAVGIHKNDIESVIRTYNQMSERWFTHATPTLFNAGTPKPQMSSCFLLSMKDDSIDGIYDTLKQTAKISQSAGGIGLAIHNVRATGSYISGTNGTSNGIVPMLRVFNDTARYVDQGGGKRKGAFAVYLEPWHADVFEFLDLRKNHGKEEARARDLFYALWIPDLFMKRVEENGDWSLFCPHEAPGMSECHGEAFEKLYEQYEKEGRARRTVRAQELWFAILDAQIETGTPYLLYKDAANGKSNQQNLGTIKSSNLCTEIMEYTDADEVAVCNLASIALPRFVKDKEFDFEKLYEITYDATKNLNRIIDNNYYPVIEAERSNMRHRPIGLGVQGLADVFIMLRLPFESELAKVLNKNIFETIYFAAMTASKDLAVKEGAYETFKGSPLSQGKFQFDLWGVKPTDRHDWEGLRKAVMKSGVRNSLLVAPMPTASTSQIFGNNECFEPYTSNIYTRRVLSGEFVIVNKHLLKDLVNLGLWNNTMKNNIIAANGSIQHIPEIPSDIKELYKTVWEIKQRSLIDMAADRGAYICQSQSLNLFVDSPNNSKLTSMHFYAWKKGLKTGMYYLRTQAATQAVQFTIEKQGSKEMEPVIQPVAAETSAQMMNDLGSIELTQTSGPSCSMEEGCVTCSS</sequence>
<dbReference type="EC" id="1.17.4.1" evidence="2 9"/>
<evidence type="ECO:0000313" key="10">
    <source>
        <dbReference type="EMBL" id="QQL51435.1"/>
    </source>
</evidence>